<protein>
    <submittedName>
        <fullName evidence="2">Uncharacterized protein</fullName>
    </submittedName>
</protein>
<evidence type="ECO:0000313" key="2">
    <source>
        <dbReference type="EMBL" id="MBB6393621.1"/>
    </source>
</evidence>
<dbReference type="Proteomes" id="UP000546324">
    <property type="component" value="Unassembled WGS sequence"/>
</dbReference>
<dbReference type="RefSeq" id="WP_185023407.1">
    <property type="nucleotide sequence ID" value="NZ_JACHMQ010000001.1"/>
</dbReference>
<organism evidence="2 3">
    <name type="scientific">Actinomadura coerulea</name>
    <dbReference type="NCBI Taxonomy" id="46159"/>
    <lineage>
        <taxon>Bacteria</taxon>
        <taxon>Bacillati</taxon>
        <taxon>Actinomycetota</taxon>
        <taxon>Actinomycetes</taxon>
        <taxon>Streptosporangiales</taxon>
        <taxon>Thermomonosporaceae</taxon>
        <taxon>Actinomadura</taxon>
    </lineage>
</organism>
<comment type="caution">
    <text evidence="2">The sequence shown here is derived from an EMBL/GenBank/DDBJ whole genome shotgun (WGS) entry which is preliminary data.</text>
</comment>
<accession>A0A7X0FTW6</accession>
<feature type="compositionally biased region" description="Basic and acidic residues" evidence="1">
    <location>
        <begin position="28"/>
        <end position="38"/>
    </location>
</feature>
<gene>
    <name evidence="2" type="ORF">BKA00_000535</name>
</gene>
<proteinExistence type="predicted"/>
<evidence type="ECO:0000313" key="3">
    <source>
        <dbReference type="Proteomes" id="UP000546324"/>
    </source>
</evidence>
<evidence type="ECO:0000256" key="1">
    <source>
        <dbReference type="SAM" id="MobiDB-lite"/>
    </source>
</evidence>
<name>A0A7X0FTW6_9ACTN</name>
<keyword evidence="3" id="KW-1185">Reference proteome</keyword>
<feature type="region of interest" description="Disordered" evidence="1">
    <location>
        <begin position="1"/>
        <end position="57"/>
    </location>
</feature>
<reference evidence="2 3" key="1">
    <citation type="submission" date="2020-08" db="EMBL/GenBank/DDBJ databases">
        <title>Sequencing the genomes of 1000 actinobacteria strains.</title>
        <authorList>
            <person name="Klenk H.-P."/>
        </authorList>
    </citation>
    <scope>NUCLEOTIDE SEQUENCE [LARGE SCALE GENOMIC DNA]</scope>
    <source>
        <strain evidence="2 3">DSM 43675</strain>
    </source>
</reference>
<dbReference type="AlphaFoldDB" id="A0A7X0FTW6"/>
<dbReference type="EMBL" id="JACHMQ010000001">
    <property type="protein sequence ID" value="MBB6393621.1"/>
    <property type="molecule type" value="Genomic_DNA"/>
</dbReference>
<sequence length="57" mass="6027">MTANPSGQKPEEQAPQENQSTVAGDSAYEQRRAAEHDAGVANGTVTPEEPPHPLSWG</sequence>